<dbReference type="PROSITE" id="PS01318">
    <property type="entry name" value="TSAA_1"/>
    <property type="match status" value="1"/>
</dbReference>
<reference evidence="4 5" key="1">
    <citation type="submission" date="2016-09" db="EMBL/GenBank/DDBJ databases">
        <authorList>
            <person name="Capua I."/>
            <person name="De Benedictis P."/>
            <person name="Joannis T."/>
            <person name="Lombin L.H."/>
            <person name="Cattoli G."/>
        </authorList>
    </citation>
    <scope>NUCLEOTIDE SEQUENCE [LARGE SCALE GENOMIC DNA]</scope>
    <source>
        <strain evidence="4 5">LMG 25899</strain>
    </source>
</reference>
<dbReference type="InterPro" id="IPR023368">
    <property type="entry name" value="UPF0066_cons_site"/>
</dbReference>
<proteinExistence type="inferred from homology"/>
<evidence type="ECO:0000259" key="3">
    <source>
        <dbReference type="PROSITE" id="PS51668"/>
    </source>
</evidence>
<dbReference type="EMBL" id="MIEK01000001">
    <property type="protein sequence ID" value="OEH83903.1"/>
    <property type="molecule type" value="Genomic_DNA"/>
</dbReference>
<dbReference type="SUPFAM" id="SSF118196">
    <property type="entry name" value="YaeB-like"/>
    <property type="match status" value="1"/>
</dbReference>
<dbReference type="Gene3D" id="2.40.30.70">
    <property type="entry name" value="YaeB-like"/>
    <property type="match status" value="1"/>
</dbReference>
<evidence type="ECO:0000313" key="5">
    <source>
        <dbReference type="Proteomes" id="UP000095256"/>
    </source>
</evidence>
<dbReference type="Proteomes" id="UP000095256">
    <property type="component" value="Unassembled WGS sequence"/>
</dbReference>
<dbReference type="PROSITE" id="PS51668">
    <property type="entry name" value="TSAA_2"/>
    <property type="match status" value="1"/>
</dbReference>
<sequence length="161" mass="18564">MKKFTVNAIGYTEVNEEGFFIQLLPEYIAGIQGLEGFSHVDVLYWFDQFDVPEMRTILEVEKPYKKSPDILGVFATRSPARPNLIAYSVVEIVTIDQAKGRIQVSYLDAENDSPLLDIKPYTPSTERVEKPEVPEWCKHWPKNVETSGDFPWEEEFNFLSI</sequence>
<dbReference type="RefSeq" id="WP_069696914.1">
    <property type="nucleotide sequence ID" value="NZ_JAGGMA010000011.1"/>
</dbReference>
<keyword evidence="5" id="KW-1185">Reference proteome</keyword>
<comment type="caution">
    <text evidence="4">The sequence shown here is derived from an EMBL/GenBank/DDBJ whole genome shotgun (WGS) entry which is preliminary data.</text>
</comment>
<dbReference type="STRING" id="762845.BCR26_00055"/>
<dbReference type="GO" id="GO:0032259">
    <property type="term" value="P:methylation"/>
    <property type="evidence" value="ECO:0007669"/>
    <property type="project" value="UniProtKB-KW"/>
</dbReference>
<dbReference type="InterPro" id="IPR023370">
    <property type="entry name" value="TrmO-like_N"/>
</dbReference>
<feature type="domain" description="TsaA-like" evidence="3">
    <location>
        <begin position="6"/>
        <end position="130"/>
    </location>
</feature>
<dbReference type="GO" id="GO:0008168">
    <property type="term" value="F:methyltransferase activity"/>
    <property type="evidence" value="ECO:0007669"/>
    <property type="project" value="UniProtKB-KW"/>
</dbReference>
<keyword evidence="1" id="KW-0949">S-adenosyl-L-methionine</keyword>
<organism evidence="4 5">
    <name type="scientific">Enterococcus rivorum</name>
    <dbReference type="NCBI Taxonomy" id="762845"/>
    <lineage>
        <taxon>Bacteria</taxon>
        <taxon>Bacillati</taxon>
        <taxon>Bacillota</taxon>
        <taxon>Bacilli</taxon>
        <taxon>Lactobacillales</taxon>
        <taxon>Enterococcaceae</taxon>
        <taxon>Enterococcus</taxon>
    </lineage>
</organism>
<evidence type="ECO:0000256" key="2">
    <source>
        <dbReference type="ARBA" id="ARBA00033753"/>
    </source>
</evidence>
<comment type="similarity">
    <text evidence="2">Belongs to the tRNA methyltransferase O family.</text>
</comment>
<dbReference type="PANTHER" id="PTHR12818">
    <property type="entry name" value="TRNA (ADENINE(37)-N6)-METHYLTRANSFERASE"/>
    <property type="match status" value="1"/>
</dbReference>
<dbReference type="InterPro" id="IPR036413">
    <property type="entry name" value="YaeB-like_sf"/>
</dbReference>
<evidence type="ECO:0000256" key="1">
    <source>
        <dbReference type="ARBA" id="ARBA00022691"/>
    </source>
</evidence>
<gene>
    <name evidence="4" type="ORF">BCR26_00055</name>
</gene>
<dbReference type="InterPro" id="IPR036414">
    <property type="entry name" value="YaeB_N_sf"/>
</dbReference>
<dbReference type="AlphaFoldDB" id="A0A1E5L1E0"/>
<keyword evidence="4" id="KW-0808">Transferase</keyword>
<name>A0A1E5L1E0_9ENTE</name>
<dbReference type="OrthoDB" id="9799092at2"/>
<evidence type="ECO:0000313" key="4">
    <source>
        <dbReference type="EMBL" id="OEH83903.1"/>
    </source>
</evidence>
<dbReference type="Pfam" id="PF01980">
    <property type="entry name" value="TrmO_N"/>
    <property type="match status" value="1"/>
</dbReference>
<dbReference type="CDD" id="cd09281">
    <property type="entry name" value="UPF0066"/>
    <property type="match status" value="1"/>
</dbReference>
<dbReference type="InterPro" id="IPR040372">
    <property type="entry name" value="YaeB-like"/>
</dbReference>
<keyword evidence="4" id="KW-0489">Methyltransferase</keyword>
<dbReference type="PANTHER" id="PTHR12818:SF0">
    <property type="entry name" value="TRNA (ADENINE(37)-N6)-METHYLTRANSFERASE"/>
    <property type="match status" value="1"/>
</dbReference>
<protein>
    <submittedName>
        <fullName evidence="4">tRNA (N6-threonylcarbamoyladenosine(37)-N6)-methyltransferase TrmO</fullName>
    </submittedName>
</protein>
<accession>A0A1E5L1E0</accession>